<keyword evidence="4" id="KW-0067">ATP-binding</keyword>
<dbReference type="InterPro" id="IPR001650">
    <property type="entry name" value="Helicase_C-like"/>
</dbReference>
<sequence length="995" mass="113898">MKGAILGDVLLHSPALFYTALTAPARRPITPFRHQFQPLYHAMISQPVRILIADEIGLGKTVQALAIARYLQLRGEAKRILVLVPKILREQWKQEIRRVGSFPTVIENGREVESKLRNTYGYTVVSIDLAKRSPHRERFLDIKWDLIIVDEVHNVTLGTQRYEFLKALVEKGGGDLNLIFLSATPHRGNSKDYLARIALLDPTLTDQYQKLDKPGFYSKTRDTLVMRRTKKVVNELEGREVFKKCYFGAVVVEISDAERAFFDKLDKALFEMIKGAGENSPEALLAVLVKKRASSSYEAAVKTISKIAESTNSEGSGKAEKVSKYIKSLFGLGYDEIELEDFNELDDAVEKIIEEYSPLLDRKQVESFRGLLELAKQIKERDSKLQMVAEIAAYHIKQGEKVIIFTEFKDTLEYIKRKLPKILVDEHGVRLEGREISLLYGGMSSREVEEQMAWFERYGKLLISTDVASEGLNLQIASVVINYEAPWSPIKLEQRVGRIWRLSQPRETTAYTLFLAAETDLYVLENLYQKIMNITEAIGSGPRLGKPVFGKQMFSGDFEALWKEEASEEGAKGEQPSEYDLVIASIRRELTGYAGAIIHTLKSLRQNIEKMIPSDTAKQVQEELEHILTPRDFDMEAVFEVLRAYLTEVLGKRNIPEISPILHGVVKEGPSSLRPMKIGVKGRDGVEYLYFVRLVDEKNNREFHRYPVLVMRNGGKLEFLYGVDLLKHLIEILSQEFVVIGRPEPTMEEHLISSQLRTLARDGFYRPRTKYRNYERAFSRGKLKKGRLFKNTKIETNEVLRIEGISEERFNILKYVPSGILDVYGLSEKDVEPPTDEYKRITERNFVPLEDILKSERKAMEIVMELEKKRLEKKYGPGGGWEVKDVSLKEHYDIKVVEPNGERYIEVKGHKPLLLTAEVTPAEYEFATDSKNVDKYWIYIVANLGKKKPVILKVFRPFERDARVYAVLEDGKEVEITGKVSINIKNKIRKVLSVG</sequence>
<dbReference type="InterPro" id="IPR000330">
    <property type="entry name" value="SNF2_N"/>
</dbReference>
<evidence type="ECO:0000256" key="2">
    <source>
        <dbReference type="ARBA" id="ARBA00022801"/>
    </source>
</evidence>
<keyword evidence="2" id="KW-0378">Hydrolase</keyword>
<dbReference type="GO" id="GO:0004386">
    <property type="term" value="F:helicase activity"/>
    <property type="evidence" value="ECO:0007669"/>
    <property type="project" value="UniProtKB-KW"/>
</dbReference>
<dbReference type="STRING" id="227598.APY94_00195"/>
<proteinExistence type="predicted"/>
<keyword evidence="3" id="KW-0347">Helicase</keyword>
<dbReference type="InterPro" id="IPR024975">
    <property type="entry name" value="NOV_C"/>
</dbReference>
<dbReference type="AlphaFoldDB" id="A0A117IU05"/>
<evidence type="ECO:0000256" key="1">
    <source>
        <dbReference type="ARBA" id="ARBA00022741"/>
    </source>
</evidence>
<evidence type="ECO:0000313" key="7">
    <source>
        <dbReference type="EMBL" id="KUH34851.1"/>
    </source>
</evidence>
<dbReference type="InterPro" id="IPR049730">
    <property type="entry name" value="SNF2/RAD54-like_C"/>
</dbReference>
<dbReference type="GO" id="GO:0140097">
    <property type="term" value="F:catalytic activity, acting on DNA"/>
    <property type="evidence" value="ECO:0007669"/>
    <property type="project" value="UniProtKB-ARBA"/>
</dbReference>
<dbReference type="InterPro" id="IPR038718">
    <property type="entry name" value="SNF2-like_sf"/>
</dbReference>
<evidence type="ECO:0008006" key="9">
    <source>
        <dbReference type="Google" id="ProtNLM"/>
    </source>
</evidence>
<evidence type="ECO:0000256" key="3">
    <source>
        <dbReference type="ARBA" id="ARBA00022806"/>
    </source>
</evidence>
<dbReference type="CDD" id="cd18793">
    <property type="entry name" value="SF2_C_SNF"/>
    <property type="match status" value="1"/>
</dbReference>
<dbReference type="Pfam" id="PF00271">
    <property type="entry name" value="Helicase_C"/>
    <property type="match status" value="1"/>
</dbReference>
<dbReference type="InterPro" id="IPR027417">
    <property type="entry name" value="P-loop_NTPase"/>
</dbReference>
<dbReference type="PROSITE" id="PS51194">
    <property type="entry name" value="HELICASE_CTER"/>
    <property type="match status" value="1"/>
</dbReference>
<feature type="domain" description="Helicase C-terminal" evidence="6">
    <location>
        <begin position="370"/>
        <end position="548"/>
    </location>
</feature>
<dbReference type="OrthoDB" id="6396at2157"/>
<dbReference type="GO" id="GO:0016787">
    <property type="term" value="F:hydrolase activity"/>
    <property type="evidence" value="ECO:0007669"/>
    <property type="project" value="UniProtKB-KW"/>
</dbReference>
<dbReference type="GO" id="GO:0005524">
    <property type="term" value="F:ATP binding"/>
    <property type="evidence" value="ECO:0007669"/>
    <property type="project" value="UniProtKB-KW"/>
</dbReference>
<keyword evidence="1" id="KW-0547">Nucleotide-binding</keyword>
<dbReference type="CDD" id="cd18011">
    <property type="entry name" value="DEXDc_RapA"/>
    <property type="match status" value="1"/>
</dbReference>
<reference evidence="7 8" key="1">
    <citation type="submission" date="2015-10" db="EMBL/GenBank/DDBJ databases">
        <title>Draft genome sequence of Thermococcus celericrescens strain DSM 17994.</title>
        <authorList>
            <person name="Hong S.-J."/>
            <person name="Park C.-E."/>
            <person name="Shin J.-H."/>
        </authorList>
    </citation>
    <scope>NUCLEOTIDE SEQUENCE [LARGE SCALE GENOMIC DNA]</scope>
    <source>
        <strain evidence="7 8">DSM 17994</strain>
    </source>
</reference>
<dbReference type="PANTHER" id="PTHR45766">
    <property type="entry name" value="DNA ANNEALING HELICASE AND ENDONUCLEASE ZRANB3 FAMILY MEMBER"/>
    <property type="match status" value="1"/>
</dbReference>
<evidence type="ECO:0000313" key="8">
    <source>
        <dbReference type="Proteomes" id="UP000053462"/>
    </source>
</evidence>
<comment type="caution">
    <text evidence="7">The sequence shown here is derived from an EMBL/GenBank/DDBJ whole genome shotgun (WGS) entry which is preliminary data.</text>
</comment>
<accession>A0A117IU05</accession>
<organism evidence="7 8">
    <name type="scientific">Thermococcus celericrescens</name>
    <dbReference type="NCBI Taxonomy" id="227598"/>
    <lineage>
        <taxon>Archaea</taxon>
        <taxon>Methanobacteriati</taxon>
        <taxon>Methanobacteriota</taxon>
        <taxon>Thermococci</taxon>
        <taxon>Thermococcales</taxon>
        <taxon>Thermococcaceae</taxon>
        <taxon>Thermococcus</taxon>
    </lineage>
</organism>
<gene>
    <name evidence="7" type="ORF">APY94_00195</name>
</gene>
<protein>
    <recommendedName>
        <fullName evidence="9">Helicase</fullName>
    </recommendedName>
</protein>
<dbReference type="InterPro" id="IPR014001">
    <property type="entry name" value="Helicase_ATP-bd"/>
</dbReference>
<keyword evidence="8" id="KW-1185">Reference proteome</keyword>
<feature type="domain" description="Helicase ATP-binding" evidence="5">
    <location>
        <begin position="41"/>
        <end position="203"/>
    </location>
</feature>
<evidence type="ECO:0000259" key="5">
    <source>
        <dbReference type="PROSITE" id="PS51192"/>
    </source>
</evidence>
<dbReference type="PROSITE" id="PS51192">
    <property type="entry name" value="HELICASE_ATP_BIND_1"/>
    <property type="match status" value="1"/>
</dbReference>
<evidence type="ECO:0000256" key="4">
    <source>
        <dbReference type="ARBA" id="ARBA00022840"/>
    </source>
</evidence>
<evidence type="ECO:0000259" key="6">
    <source>
        <dbReference type="PROSITE" id="PS51194"/>
    </source>
</evidence>
<dbReference type="Pfam" id="PF00176">
    <property type="entry name" value="SNF2-rel_dom"/>
    <property type="match status" value="1"/>
</dbReference>
<dbReference type="PANTHER" id="PTHR45766:SF6">
    <property type="entry name" value="SWI_SNF-RELATED MATRIX-ASSOCIATED ACTIN-DEPENDENT REGULATOR OF CHROMATIN SUBFAMILY A-LIKE PROTEIN 1"/>
    <property type="match status" value="1"/>
</dbReference>
<name>A0A117IU05_9EURY</name>
<dbReference type="SUPFAM" id="SSF52540">
    <property type="entry name" value="P-loop containing nucleoside triphosphate hydrolases"/>
    <property type="match status" value="1"/>
</dbReference>
<dbReference type="SMART" id="SM00490">
    <property type="entry name" value="HELICc"/>
    <property type="match status" value="1"/>
</dbReference>
<dbReference type="SMART" id="SM00487">
    <property type="entry name" value="DEXDc"/>
    <property type="match status" value="1"/>
</dbReference>
<dbReference type="InterPro" id="IPR057342">
    <property type="entry name" value="DEXDc_RapA"/>
</dbReference>
<dbReference type="EMBL" id="LLYW01000001">
    <property type="protein sequence ID" value="KUH34851.1"/>
    <property type="molecule type" value="Genomic_DNA"/>
</dbReference>
<dbReference type="Gene3D" id="3.40.50.10810">
    <property type="entry name" value="Tandem AAA-ATPase domain"/>
    <property type="match status" value="1"/>
</dbReference>
<dbReference type="Gene3D" id="3.40.50.300">
    <property type="entry name" value="P-loop containing nucleotide triphosphate hydrolases"/>
    <property type="match status" value="1"/>
</dbReference>
<dbReference type="Proteomes" id="UP000053462">
    <property type="component" value="Unassembled WGS sequence"/>
</dbReference>
<dbReference type="Pfam" id="PF13020">
    <property type="entry name" value="NOV_C"/>
    <property type="match status" value="1"/>
</dbReference>